<dbReference type="OMA" id="GHEKIMQ"/>
<dbReference type="PANTHER" id="PTHR24123">
    <property type="entry name" value="ANKYRIN REPEAT-CONTAINING"/>
    <property type="match status" value="1"/>
</dbReference>
<feature type="repeat" description="ANK" evidence="3">
    <location>
        <begin position="847"/>
        <end position="879"/>
    </location>
</feature>
<dbReference type="Pfam" id="PF12796">
    <property type="entry name" value="Ank_2"/>
    <property type="match status" value="2"/>
</dbReference>
<feature type="repeat" description="ANK" evidence="3">
    <location>
        <begin position="781"/>
        <end position="813"/>
    </location>
</feature>
<evidence type="ECO:0000256" key="3">
    <source>
        <dbReference type="PROSITE-ProRule" id="PRU00023"/>
    </source>
</evidence>
<dbReference type="OrthoDB" id="4772757at2759"/>
<reference evidence="8 9" key="1">
    <citation type="journal article" date="2008" name="Nat. Biotechnol.">
        <title>Genome sequencing and analysis of the filamentous fungus Penicillium chrysogenum.</title>
        <authorList>
            <person name="van den Berg M.A."/>
            <person name="Albang R."/>
            <person name="Albermann K."/>
            <person name="Badger J.H."/>
            <person name="Daran J.-M."/>
            <person name="Driessen A.J.M."/>
            <person name="Garcia-Estrada C."/>
            <person name="Fedorova N.D."/>
            <person name="Harris D.M."/>
            <person name="Heijne W.H.M."/>
            <person name="Joardar V.S."/>
            <person name="Kiel J.A.K.W."/>
            <person name="Kovalchuk A."/>
            <person name="Martin J.F."/>
            <person name="Nierman W.C."/>
            <person name="Nijland J.G."/>
            <person name="Pronk J.T."/>
            <person name="Roubos J.A."/>
            <person name="van der Klei I.J."/>
            <person name="van Peij N.N.M.E."/>
            <person name="Veenhuis M."/>
            <person name="von Doehren H."/>
            <person name="Wagner C."/>
            <person name="Wortman J.R."/>
            <person name="Bovenberg R.A.L."/>
        </authorList>
    </citation>
    <scope>NUCLEOTIDE SEQUENCE [LARGE SCALE GENOMIC DNA]</scope>
    <source>
        <strain evidence="9">ATCC 28089 / DSM 1075 / NRRL 1951 / Wisconsin 54-1255</strain>
    </source>
</reference>
<dbReference type="InterPro" id="IPR031348">
    <property type="entry name" value="PigL_N"/>
</dbReference>
<evidence type="ECO:0000313" key="9">
    <source>
        <dbReference type="Proteomes" id="UP000000724"/>
    </source>
</evidence>
<keyword evidence="9" id="KW-1185">Reference proteome</keyword>
<dbReference type="InterPro" id="IPR054471">
    <property type="entry name" value="GPIID_WHD"/>
</dbReference>
<dbReference type="Proteomes" id="UP000000724">
    <property type="component" value="Contig Pc00c18"/>
</dbReference>
<dbReference type="InterPro" id="IPR002110">
    <property type="entry name" value="Ankyrin_rpt"/>
</dbReference>
<dbReference type="SMART" id="SM00248">
    <property type="entry name" value="ANK"/>
    <property type="match status" value="7"/>
</dbReference>
<proteinExistence type="predicted"/>
<accession>B6HBK9</accession>
<evidence type="ECO:0000256" key="1">
    <source>
        <dbReference type="ARBA" id="ARBA00022737"/>
    </source>
</evidence>
<feature type="repeat" description="ANK" evidence="3">
    <location>
        <begin position="685"/>
        <end position="714"/>
    </location>
</feature>
<keyword evidence="4" id="KW-0175">Coiled coil</keyword>
<dbReference type="PROSITE" id="PS50297">
    <property type="entry name" value="ANK_REP_REGION"/>
    <property type="match status" value="5"/>
</dbReference>
<dbReference type="EMBL" id="AM920433">
    <property type="protein sequence ID" value="CAP94665.1"/>
    <property type="molecule type" value="Genomic_DNA"/>
</dbReference>
<feature type="domain" description="GPI inositol-deacylase winged helix" evidence="6">
    <location>
        <begin position="401"/>
        <end position="510"/>
    </location>
</feature>
<dbReference type="PANTHER" id="PTHR24123:SF33">
    <property type="entry name" value="PROTEIN HOS4"/>
    <property type="match status" value="1"/>
</dbReference>
<dbReference type="STRING" id="500485.B6HBK9"/>
<evidence type="ECO:0000256" key="4">
    <source>
        <dbReference type="SAM" id="Coils"/>
    </source>
</evidence>
<feature type="repeat" description="ANK" evidence="3">
    <location>
        <begin position="715"/>
        <end position="747"/>
    </location>
</feature>
<dbReference type="SUPFAM" id="SSF48403">
    <property type="entry name" value="Ankyrin repeat"/>
    <property type="match status" value="1"/>
</dbReference>
<dbReference type="Pfam" id="PF24883">
    <property type="entry name" value="NPHP3_N"/>
    <property type="match status" value="1"/>
</dbReference>
<evidence type="ECO:0000256" key="2">
    <source>
        <dbReference type="ARBA" id="ARBA00023043"/>
    </source>
</evidence>
<dbReference type="AlphaFoldDB" id="B6HBK9"/>
<protein>
    <submittedName>
        <fullName evidence="8">Pc18g04410 protein</fullName>
    </submittedName>
</protein>
<dbReference type="BioCyc" id="PCHR:PC18G04410-MONOMER"/>
<evidence type="ECO:0000259" key="5">
    <source>
        <dbReference type="Pfam" id="PF17111"/>
    </source>
</evidence>
<name>B6HBK9_PENRW</name>
<evidence type="ECO:0000259" key="7">
    <source>
        <dbReference type="Pfam" id="PF24883"/>
    </source>
</evidence>
<dbReference type="Gene3D" id="1.25.40.20">
    <property type="entry name" value="Ankyrin repeat-containing domain"/>
    <property type="match status" value="2"/>
</dbReference>
<dbReference type="PROSITE" id="PS50088">
    <property type="entry name" value="ANK_REPEAT"/>
    <property type="match status" value="7"/>
</dbReference>
<dbReference type="InterPro" id="IPR036770">
    <property type="entry name" value="Ankyrin_rpt-contain_sf"/>
</dbReference>
<dbReference type="Pfam" id="PF13637">
    <property type="entry name" value="Ank_4"/>
    <property type="match status" value="1"/>
</dbReference>
<feature type="domain" description="Nephrocystin 3-like N-terminal" evidence="7">
    <location>
        <begin position="240"/>
        <end position="304"/>
    </location>
</feature>
<keyword evidence="2 3" id="KW-0040">ANK repeat</keyword>
<sequence length="897" mass="100018">MADPLSIAAGIAGFLSLGIQVTQTLIEFYSAYKNQDTDVAKITRMIENLQSTFRFLQIAVQQRQAQANAEELLQKVDNTIQACHEIIQELQTECQKLHTDSITGLKGRFQVAGRRAAYPFRKSTIHKIEEDVGEIRGNLSFALNVLQYKSHNRIEDEISEVKYLLERTNTSQISLAIRAWLMAPDAYMNHHAIYAKHHPSTGLWFINGHHFANWLVERNSFLWLNGFAGCELQQLHAFYKSSTPSVEILLQTLRGFLDRSQDSYILLDALDECPRDCGREDVLGVIQAIRGWRLPSVHLLVTSRDQLDIRESLNPSNCHDLSMKNAANDKDIADFVFDQLNHDTKLQRWKARHGEIQSKLIHGAQGVYVECQLNALRRARNRNQLDECLRSLPRDLDGTYERMLCSIDEIYVQDVQRIFTVLCLSVRPINVNELIDAHAVELGESPYLDREGRSYEQDDLVDICLGLIEIAVIEDDNGKPVSTARIAHFSVQEYLQSDRIQQQKAERFAIQSEPANTEMARICLAYLLDPALSCEILDEAKLQNFPFAHFAAMNWYHYYERCHGSKSKTETLVTRIFQDETNCFLTWVKLHDVDRPWNTKGTLERRADDIASPVYYAALLGLASVLKSILAVDSRTQRLSDTVNAQGGEFGNALQAASIGGHKNAVQILLDKGADVSAQGGWYSNALQAASFNGNKEVVQILLDRGADVNAQGGRYGNALQAASWRGHKEVVRILLDRGSDVKVQGGDYGNALHAASVGGHKEVVQILLDRGAKVNAQHGRYGNALQAASVGGYAEVVQVLLDRGADVNAQGGRYGNALQAASRRGHKEVVRMLLDRGSDVNVQGGDYGNALHAASFNGNLEVVRMLVDRGAYATTRSGGHKKVDMLLGREANLDAE</sequence>
<feature type="domain" description="Azaphilone pigments biosynthesis cluster protein L N-terminal" evidence="5">
    <location>
        <begin position="2"/>
        <end position="97"/>
    </location>
</feature>
<feature type="repeat" description="ANK" evidence="3">
    <location>
        <begin position="649"/>
        <end position="681"/>
    </location>
</feature>
<dbReference type="InterPro" id="IPR056884">
    <property type="entry name" value="NPHP3-like_N"/>
</dbReference>
<feature type="repeat" description="ANK" evidence="3">
    <location>
        <begin position="814"/>
        <end position="846"/>
    </location>
</feature>
<gene>
    <name evidence="8" type="ORF">Pc18g04410</name>
    <name evidence="8" type="ORF">PCH_Pc18g04410</name>
</gene>
<organism evidence="8 9">
    <name type="scientific">Penicillium rubens (strain ATCC 28089 / DSM 1075 / NRRL 1951 / Wisconsin 54-1255)</name>
    <name type="common">Penicillium chrysogenum</name>
    <dbReference type="NCBI Taxonomy" id="500485"/>
    <lineage>
        <taxon>Eukaryota</taxon>
        <taxon>Fungi</taxon>
        <taxon>Dikarya</taxon>
        <taxon>Ascomycota</taxon>
        <taxon>Pezizomycotina</taxon>
        <taxon>Eurotiomycetes</taxon>
        <taxon>Eurotiomycetidae</taxon>
        <taxon>Eurotiales</taxon>
        <taxon>Aspergillaceae</taxon>
        <taxon>Penicillium</taxon>
        <taxon>Penicillium chrysogenum species complex</taxon>
    </lineage>
</organism>
<evidence type="ECO:0000313" key="8">
    <source>
        <dbReference type="EMBL" id="CAP94665.1"/>
    </source>
</evidence>
<keyword evidence="1" id="KW-0677">Repeat</keyword>
<dbReference type="HOGENOM" id="CLU_000288_34_23_1"/>
<feature type="coiled-coil region" evidence="4">
    <location>
        <begin position="62"/>
        <end position="93"/>
    </location>
</feature>
<dbReference type="VEuPathDB" id="FungiDB:PCH_Pc18g04410"/>
<evidence type="ECO:0000259" key="6">
    <source>
        <dbReference type="Pfam" id="PF22939"/>
    </source>
</evidence>
<dbReference type="Pfam" id="PF17111">
    <property type="entry name" value="PigL_N"/>
    <property type="match status" value="1"/>
</dbReference>
<dbReference type="InterPro" id="IPR051165">
    <property type="entry name" value="Multifunctional_ANK_Repeat"/>
</dbReference>
<feature type="repeat" description="ANK" evidence="3">
    <location>
        <begin position="748"/>
        <end position="780"/>
    </location>
</feature>
<dbReference type="Pfam" id="PF22939">
    <property type="entry name" value="WHD_GPIID"/>
    <property type="match status" value="1"/>
</dbReference>
<dbReference type="eggNOG" id="KOG0504">
    <property type="taxonomic scope" value="Eukaryota"/>
</dbReference>